<evidence type="ECO:0000313" key="3">
    <source>
        <dbReference type="Proteomes" id="UP000292665"/>
    </source>
</evidence>
<proteinExistence type="predicted"/>
<keyword evidence="1" id="KW-1133">Transmembrane helix</keyword>
<dbReference type="AlphaFoldDB" id="A0A4Q5CA71"/>
<gene>
    <name evidence="2" type="ORF">EAI93_02270</name>
</gene>
<keyword evidence="1" id="KW-0812">Transmembrane</keyword>
<feature type="transmembrane region" description="Helical" evidence="1">
    <location>
        <begin position="6"/>
        <end position="35"/>
    </location>
</feature>
<sequence length="74" mass="8088">MTNLEVFLLIVILLIVIGGGVILYLALAGLAIIYSMGANENPKGRRIFFGVLGVVMIIAFVCASIYFHKYGWPL</sequence>
<dbReference type="EMBL" id="RCYR01000002">
    <property type="protein sequence ID" value="RYS81685.1"/>
    <property type="molecule type" value="Genomic_DNA"/>
</dbReference>
<accession>A0A4Q5CA71</accession>
<evidence type="ECO:0000256" key="1">
    <source>
        <dbReference type="SAM" id="Phobius"/>
    </source>
</evidence>
<organism evidence="2 3">
    <name type="scientific">[Ruminococcus] torques</name>
    <dbReference type="NCBI Taxonomy" id="33039"/>
    <lineage>
        <taxon>Bacteria</taxon>
        <taxon>Bacillati</taxon>
        <taxon>Bacillota</taxon>
        <taxon>Clostridia</taxon>
        <taxon>Lachnospirales</taxon>
        <taxon>Lachnospiraceae</taxon>
        <taxon>Mediterraneibacter</taxon>
    </lineage>
</organism>
<protein>
    <submittedName>
        <fullName evidence="2">Uncharacterized protein</fullName>
    </submittedName>
</protein>
<name>A0A4Q5CA71_9FIRM</name>
<evidence type="ECO:0000313" key="2">
    <source>
        <dbReference type="EMBL" id="RYS81685.1"/>
    </source>
</evidence>
<reference evidence="2 3" key="1">
    <citation type="journal article" date="2019" name="Science, e1252229">
        <title>Invertible promoters mediate bacterial phase variation, antibiotic resistance, and host adaptation in the gut.</title>
        <authorList>
            <person name="Jiang X."/>
            <person name="Hall A.B."/>
            <person name="Arthur T.D."/>
            <person name="Plichta D.R."/>
            <person name="Covington C.T."/>
            <person name="Poyet M."/>
            <person name="Crothers J."/>
            <person name="Moses P.L."/>
            <person name="Tolonen A.C."/>
            <person name="Vlamakis H."/>
            <person name="Alm E.J."/>
            <person name="Xavier R.J."/>
        </authorList>
    </citation>
    <scope>NUCLEOTIDE SEQUENCE [LARGE SCALE GENOMIC DNA]</scope>
    <source>
        <strain evidence="3">aa_0143</strain>
    </source>
</reference>
<keyword evidence="1" id="KW-0472">Membrane</keyword>
<dbReference type="Proteomes" id="UP000292665">
    <property type="component" value="Unassembled WGS sequence"/>
</dbReference>
<dbReference type="RefSeq" id="WP_129794659.1">
    <property type="nucleotide sequence ID" value="NZ_RCYR01000002.1"/>
</dbReference>
<comment type="caution">
    <text evidence="2">The sequence shown here is derived from an EMBL/GenBank/DDBJ whole genome shotgun (WGS) entry which is preliminary data.</text>
</comment>
<feature type="transmembrane region" description="Helical" evidence="1">
    <location>
        <begin position="47"/>
        <end position="67"/>
    </location>
</feature>